<evidence type="ECO:0000256" key="17">
    <source>
        <dbReference type="SAM" id="MobiDB-lite"/>
    </source>
</evidence>
<dbReference type="Proteomes" id="UP000693946">
    <property type="component" value="Linkage Group LG9"/>
</dbReference>
<keyword evidence="9" id="KW-0804">Transcription</keyword>
<proteinExistence type="inferred from homology"/>
<gene>
    <name evidence="20" type="ORF">JOB18_041747</name>
</gene>
<dbReference type="InterPro" id="IPR011598">
    <property type="entry name" value="bHLH_dom"/>
</dbReference>
<evidence type="ECO:0000256" key="11">
    <source>
        <dbReference type="ARBA" id="ARBA00023288"/>
    </source>
</evidence>
<dbReference type="GO" id="GO:0000122">
    <property type="term" value="P:negative regulation of transcription by RNA polymerase II"/>
    <property type="evidence" value="ECO:0007669"/>
    <property type="project" value="UniProtKB-ARBA"/>
</dbReference>
<comment type="similarity">
    <text evidence="2">Belongs to the recoverin family.</text>
</comment>
<comment type="subcellular location">
    <subcellularLocation>
        <location evidence="1">Nucleus</location>
    </subcellularLocation>
</comment>
<feature type="region of interest" description="Disordered" evidence="17">
    <location>
        <begin position="93"/>
        <end position="128"/>
    </location>
</feature>
<dbReference type="FunFam" id="4.10.280.10:FF:000048">
    <property type="entry name" value="DNA-binding protein inhibitor ID-4"/>
    <property type="match status" value="1"/>
</dbReference>
<dbReference type="GO" id="GO:0046983">
    <property type="term" value="F:protein dimerization activity"/>
    <property type="evidence" value="ECO:0007669"/>
    <property type="project" value="InterPro"/>
</dbReference>
<keyword evidence="4" id="KW-0519">Myristate</keyword>
<dbReference type="CDD" id="cd00051">
    <property type="entry name" value="EFh"/>
    <property type="match status" value="2"/>
</dbReference>
<dbReference type="CDD" id="cd19694">
    <property type="entry name" value="bHLH_dnHLH_ID4"/>
    <property type="match status" value="1"/>
</dbReference>
<feature type="compositionally biased region" description="Polar residues" evidence="17">
    <location>
        <begin position="119"/>
        <end position="128"/>
    </location>
</feature>
<dbReference type="GO" id="GO:0005509">
    <property type="term" value="F:calcium ion binding"/>
    <property type="evidence" value="ECO:0007669"/>
    <property type="project" value="InterPro"/>
</dbReference>
<evidence type="ECO:0000256" key="5">
    <source>
        <dbReference type="ARBA" id="ARBA00022723"/>
    </source>
</evidence>
<dbReference type="AlphaFoldDB" id="A0AAV6PWR8"/>
<keyword evidence="3" id="KW-0678">Repressor</keyword>
<keyword evidence="8" id="KW-0805">Transcription regulation</keyword>
<evidence type="ECO:0000259" key="18">
    <source>
        <dbReference type="PROSITE" id="PS50222"/>
    </source>
</evidence>
<dbReference type="SMART" id="SM00054">
    <property type="entry name" value="EFh"/>
    <property type="match status" value="3"/>
</dbReference>
<accession>A0AAV6PWR8</accession>
<dbReference type="GO" id="GO:0015631">
    <property type="term" value="F:tubulin binding"/>
    <property type="evidence" value="ECO:0007669"/>
    <property type="project" value="TreeGrafter"/>
</dbReference>
<evidence type="ECO:0000256" key="7">
    <source>
        <dbReference type="ARBA" id="ARBA00022837"/>
    </source>
</evidence>
<dbReference type="InterPro" id="IPR018247">
    <property type="entry name" value="EF_Hand_1_Ca_BS"/>
</dbReference>
<dbReference type="SMART" id="SM00353">
    <property type="entry name" value="HLH"/>
    <property type="match status" value="1"/>
</dbReference>
<evidence type="ECO:0000256" key="12">
    <source>
        <dbReference type="ARBA" id="ARBA00037437"/>
    </source>
</evidence>
<evidence type="ECO:0000256" key="4">
    <source>
        <dbReference type="ARBA" id="ARBA00022707"/>
    </source>
</evidence>
<keyword evidence="5" id="KW-0479">Metal-binding</keyword>
<feature type="region of interest" description="Disordered" evidence="17">
    <location>
        <begin position="353"/>
        <end position="372"/>
    </location>
</feature>
<evidence type="ECO:0000256" key="13">
    <source>
        <dbReference type="ARBA" id="ARBA00038627"/>
    </source>
</evidence>
<dbReference type="GO" id="GO:0003779">
    <property type="term" value="F:actin binding"/>
    <property type="evidence" value="ECO:0007669"/>
    <property type="project" value="TreeGrafter"/>
</dbReference>
<dbReference type="EMBL" id="JAGKHQ010000021">
    <property type="protein sequence ID" value="KAG7475974.1"/>
    <property type="molecule type" value="Genomic_DNA"/>
</dbReference>
<evidence type="ECO:0000256" key="1">
    <source>
        <dbReference type="ARBA" id="ARBA00004123"/>
    </source>
</evidence>
<dbReference type="GO" id="GO:0005634">
    <property type="term" value="C:nucleus"/>
    <property type="evidence" value="ECO:0007669"/>
    <property type="project" value="UniProtKB-SubCell"/>
</dbReference>
<comment type="function">
    <text evidence="12">May be involved in the calcium-dependent regulation of rhodopsin phosphorylation. Binds three calcium ions.</text>
</comment>
<sequence>MKAVTPVHPQDSSSSSNHLYMHYLSKQSLNIARFRMEEEDLFCLQYDMNDCYSRLKRLVPTIPQDKKVSKVEILQHVIDYILDLQLALETHPSLNKQQQQQQQQPQQRSSGTCPPPASSNPSRTPLTVLNTDHCQTKRVMPVTCHCPSPVTEHRRSYDAIHVFLVSTRTTGPDKSGCCCVQAQQQQQQRQHLPSCPSLSPTANPSPALITLQITEKMKGGRDAPLKLANWHLCPERTVYRVINRTDRHGEAEHGNLSMEEFKKIYGNFFPYGDASKFAEHVFRTFDANGDGTIDFREFIIALSVTSRGKLEQKLKWAFSMYDLDGNGYISKAEMLEIVQAIYKMVSSVMKMPEDESTPEKRTEKIFRQMDTNRDGKLSLEEFIKGAKTVQDSSKPEAPSKPCLFR</sequence>
<dbReference type="Pfam" id="PF00010">
    <property type="entry name" value="HLH"/>
    <property type="match status" value="1"/>
</dbReference>
<feature type="domain" description="EF-hand" evidence="18">
    <location>
        <begin position="273"/>
        <end position="308"/>
    </location>
</feature>
<dbReference type="InterPro" id="IPR002048">
    <property type="entry name" value="EF_hand_dom"/>
</dbReference>
<protein>
    <recommendedName>
        <fullName evidence="14">DNA-binding protein inhibitor ID-4</fullName>
    </recommendedName>
    <alternativeName>
        <fullName evidence="16">Inhibitor of DNA binding 4</fullName>
    </alternativeName>
    <alternativeName>
        <fullName evidence="15">Inhibitor of differentiation 4</fullName>
    </alternativeName>
</protein>
<evidence type="ECO:0000256" key="14">
    <source>
        <dbReference type="ARBA" id="ARBA00040558"/>
    </source>
</evidence>
<feature type="domain" description="BHLH" evidence="19">
    <location>
        <begin position="32"/>
        <end position="84"/>
    </location>
</feature>
<dbReference type="PANTHER" id="PTHR23055:SF87">
    <property type="entry name" value="NEUROCALCIN-DELTA"/>
    <property type="match status" value="1"/>
</dbReference>
<dbReference type="PROSITE" id="PS50888">
    <property type="entry name" value="BHLH"/>
    <property type="match status" value="1"/>
</dbReference>
<evidence type="ECO:0000256" key="16">
    <source>
        <dbReference type="ARBA" id="ARBA00043118"/>
    </source>
</evidence>
<keyword evidence="6" id="KW-0677">Repeat</keyword>
<dbReference type="InterPro" id="IPR028846">
    <property type="entry name" value="Recoverin"/>
</dbReference>
<feature type="domain" description="EF-hand" evidence="18">
    <location>
        <begin position="357"/>
        <end position="392"/>
    </location>
</feature>
<comment type="subunit">
    <text evidence="13">Heterodimer with other HLH proteins.</text>
</comment>
<dbReference type="PANTHER" id="PTHR23055">
    <property type="entry name" value="CALCIUM BINDING PROTEINS"/>
    <property type="match status" value="1"/>
</dbReference>
<reference evidence="20 21" key="1">
    <citation type="journal article" date="2021" name="Sci. Rep.">
        <title>Chromosome anchoring in Senegalese sole (Solea senegalensis) reveals sex-associated markers and genome rearrangements in flatfish.</title>
        <authorList>
            <person name="Guerrero-Cozar I."/>
            <person name="Gomez-Garrido J."/>
            <person name="Berbel C."/>
            <person name="Martinez-Blanch J.F."/>
            <person name="Alioto T."/>
            <person name="Claros M.G."/>
            <person name="Gagnaire P.A."/>
            <person name="Manchado M."/>
        </authorList>
    </citation>
    <scope>NUCLEOTIDE SEQUENCE [LARGE SCALE GENOMIC DNA]</scope>
    <source>
        <strain evidence="20">Sse05_10M</strain>
    </source>
</reference>
<keyword evidence="21" id="KW-1185">Reference proteome</keyword>
<evidence type="ECO:0000256" key="10">
    <source>
        <dbReference type="ARBA" id="ARBA00023242"/>
    </source>
</evidence>
<keyword evidence="7" id="KW-0106">Calcium</keyword>
<organism evidence="20 21">
    <name type="scientific">Solea senegalensis</name>
    <name type="common">Senegalese sole</name>
    <dbReference type="NCBI Taxonomy" id="28829"/>
    <lineage>
        <taxon>Eukaryota</taxon>
        <taxon>Metazoa</taxon>
        <taxon>Chordata</taxon>
        <taxon>Craniata</taxon>
        <taxon>Vertebrata</taxon>
        <taxon>Euteleostomi</taxon>
        <taxon>Actinopterygii</taxon>
        <taxon>Neopterygii</taxon>
        <taxon>Teleostei</taxon>
        <taxon>Neoteleostei</taxon>
        <taxon>Acanthomorphata</taxon>
        <taxon>Carangaria</taxon>
        <taxon>Pleuronectiformes</taxon>
        <taxon>Pleuronectoidei</taxon>
        <taxon>Soleidae</taxon>
        <taxon>Solea</taxon>
    </lineage>
</organism>
<dbReference type="Pfam" id="PF00036">
    <property type="entry name" value="EF-hand_1"/>
    <property type="match status" value="1"/>
</dbReference>
<dbReference type="PROSITE" id="PS50222">
    <property type="entry name" value="EF_HAND_2"/>
    <property type="match status" value="3"/>
</dbReference>
<dbReference type="PROSITE" id="PS00018">
    <property type="entry name" value="EF_HAND_1"/>
    <property type="match status" value="3"/>
</dbReference>
<feature type="compositionally biased region" description="Low complexity" evidence="17">
    <location>
        <begin position="97"/>
        <end position="107"/>
    </location>
</feature>
<comment type="caution">
    <text evidence="20">The sequence shown here is derived from an EMBL/GenBank/DDBJ whole genome shotgun (WGS) entry which is preliminary data.</text>
</comment>
<evidence type="ECO:0000313" key="20">
    <source>
        <dbReference type="EMBL" id="KAG7475974.1"/>
    </source>
</evidence>
<evidence type="ECO:0000256" key="15">
    <source>
        <dbReference type="ARBA" id="ARBA00042952"/>
    </source>
</evidence>
<evidence type="ECO:0000256" key="9">
    <source>
        <dbReference type="ARBA" id="ARBA00023163"/>
    </source>
</evidence>
<keyword evidence="10" id="KW-0539">Nucleus</keyword>
<feature type="domain" description="EF-hand" evidence="18">
    <location>
        <begin position="309"/>
        <end position="344"/>
    </location>
</feature>
<dbReference type="Pfam" id="PF13499">
    <property type="entry name" value="EF-hand_7"/>
    <property type="match status" value="1"/>
</dbReference>
<name>A0AAV6PWR8_SOLSE</name>
<evidence type="ECO:0000256" key="6">
    <source>
        <dbReference type="ARBA" id="ARBA00022737"/>
    </source>
</evidence>
<evidence type="ECO:0000256" key="2">
    <source>
        <dbReference type="ARBA" id="ARBA00006049"/>
    </source>
</evidence>
<evidence type="ECO:0000313" key="21">
    <source>
        <dbReference type="Proteomes" id="UP000693946"/>
    </source>
</evidence>
<dbReference type="FunFam" id="1.10.238.10:FF:000009">
    <property type="entry name" value="Visinin-like protein 1"/>
    <property type="match status" value="1"/>
</dbReference>
<keyword evidence="11" id="KW-0449">Lipoprotein</keyword>
<evidence type="ECO:0000256" key="3">
    <source>
        <dbReference type="ARBA" id="ARBA00022491"/>
    </source>
</evidence>
<dbReference type="GO" id="GO:0019722">
    <property type="term" value="P:calcium-mediated signaling"/>
    <property type="evidence" value="ECO:0007669"/>
    <property type="project" value="TreeGrafter"/>
</dbReference>
<evidence type="ECO:0000259" key="19">
    <source>
        <dbReference type="PROSITE" id="PS50888"/>
    </source>
</evidence>
<evidence type="ECO:0000256" key="8">
    <source>
        <dbReference type="ARBA" id="ARBA00023015"/>
    </source>
</evidence>